<sequence>MSKRLRMRFRRRDREGYEASTIFTSAVRSLFLPLLDTSGESDQAEPKKKKGSGQKSERKQPPQGPEEKPLVNDAEECGDAESPRRPSAVSIPRIDVPQESEEVVPVQLVLPSDDQPSSGLQPISTEFRQVSPTFRRGRFSITELEVVNIDTEKLRKIRAESDGQEQSPSLSGKEDSKDDTTDDDKPVQSSADAKSAQDKDDSGVSSSSGCDKTDTQDQTSNTDLPQNQQERPATPQPESESRKSPSLSPVDKDSRNGFFIPTTPTVRRGRFNVTQLEISTSESSCGRSDKPQPDDTCYNIDDLRDDEKEDDEQTSHSFAKPLKSILRRHSDADTTTLDSETVAMLAEDAAGGATDEDARTPSTEEEEGEQESSALARLPFTPRHLDDILQPPVHLQRKKSVRFTEPMLDHSTHEYPSHKHPPFLTKLTTLICTFYPQQHMVKKELYVFLYILVGLVHGAALTYTISVISTVERRLGLDSRLTGSLLAGHDMSQVVFSLILNYHGRCSHRLRWIGVGMVFVVAACLSAAIPHLLFGFGRDGFGAELAGFVGNGTMAIAENTRDLCFFVGDENCGSDVTAEALLGTVLLLFISQFFMGIAVTIFYTVGVTYVEHNIDRRTFPLYYGVTLLLRVLGPVLGYLLGSLFFKAWIDPAKTPSRTYKNSELLDVWWTGSLCILCGLAVSGSLSFLFPRRAPESFRQRIRKILAKEKVEEEASPAESKAKESQIKQSLKEAWESARRIFTNKIWVLNLFNTTLFALAVSGYWSLRPKYLESQFRKRSIDANFYIGLSSLLSPMFGMGLSGVILLWMRPKVKVLMAYSVFVTLCGGAAYVGLIFAGCPKLDIVGPVAGSLTPPCSADCGCSGRFSPMCSEDQITLFYSPCYAGCTVASTANSTVIERCRCDTSSALLLHRRSLVNKLQAWRCVLSCSSQILLLKTFSGLYGLYGIGTLHLHPHLSPHHTYHHHCLLILFTCVYHTYQPYPHLATLTLDLTTTFTLTFNATPTLSPSPLSATTSHLNHFTTSHHHHHHPYPHLSPPLSPSPPPTLTLTPTLTLLTSPRVHSSTLTLTLHTTSPSPSPTTLRLTPHHHSHPHLTTTSHLHLTSPNPFHALIHQSSPSQIATTPPFTSLHHRALTPTFTTTLITSPCTTTSRPTHFTPTLTITYQPTHSAINLSTPPLTKLALNHTHLHHTPSLTNTFNDHLSATNLRTTPTSIHQFRPKHRAPHHHVSPHHQPSPSPFHRLLTLDHRTTTPLLTLAPSTPSPHPPLSLHLTLTQFPLNARQPE</sequence>
<dbReference type="InterPro" id="IPR004156">
    <property type="entry name" value="OATP"/>
</dbReference>
<feature type="region of interest" description="Disordered" evidence="8">
    <location>
        <begin position="36"/>
        <end position="322"/>
    </location>
</feature>
<evidence type="ECO:0000256" key="1">
    <source>
        <dbReference type="ARBA" id="ARBA00004651"/>
    </source>
</evidence>
<protein>
    <recommendedName>
        <fullName evidence="10">Kazal-like domain-containing protein</fullName>
    </recommendedName>
</protein>
<evidence type="ECO:0000256" key="2">
    <source>
        <dbReference type="ARBA" id="ARBA00009657"/>
    </source>
</evidence>
<feature type="transmembrane region" description="Helical" evidence="9">
    <location>
        <begin position="815"/>
        <end position="836"/>
    </location>
</feature>
<feature type="region of interest" description="Disordered" evidence="8">
    <location>
        <begin position="1020"/>
        <end position="1039"/>
    </location>
</feature>
<dbReference type="PANTHER" id="PTHR11388">
    <property type="entry name" value="ORGANIC ANION TRANSPORTER"/>
    <property type="match status" value="1"/>
</dbReference>
<dbReference type="GO" id="GO:0016323">
    <property type="term" value="C:basolateral plasma membrane"/>
    <property type="evidence" value="ECO:0007669"/>
    <property type="project" value="TreeGrafter"/>
</dbReference>
<dbReference type="CDD" id="cd22265">
    <property type="entry name" value="UDM1_RNF168"/>
    <property type="match status" value="1"/>
</dbReference>
<keyword evidence="4 9" id="KW-0812">Transmembrane</keyword>
<feature type="transmembrane region" description="Helical" evidence="9">
    <location>
        <begin position="445"/>
        <end position="469"/>
    </location>
</feature>
<comment type="similarity">
    <text evidence="2">Belongs to the organo anion transporter (TC 2.A.60) family.</text>
</comment>
<dbReference type="InterPro" id="IPR002350">
    <property type="entry name" value="Kazal_dom"/>
</dbReference>
<accession>A0A423U1G0</accession>
<evidence type="ECO:0000256" key="7">
    <source>
        <dbReference type="ARBA" id="ARBA00023157"/>
    </source>
</evidence>
<keyword evidence="5 9" id="KW-1133">Transmembrane helix</keyword>
<feature type="transmembrane region" description="Helical" evidence="9">
    <location>
        <begin position="512"/>
        <end position="534"/>
    </location>
</feature>
<feature type="compositionally biased region" description="Basic and acidic residues" evidence="8">
    <location>
        <begin position="55"/>
        <end position="70"/>
    </location>
</feature>
<keyword evidence="12" id="KW-1185">Reference proteome</keyword>
<evidence type="ECO:0000259" key="10">
    <source>
        <dbReference type="PROSITE" id="PS51465"/>
    </source>
</evidence>
<evidence type="ECO:0000256" key="5">
    <source>
        <dbReference type="ARBA" id="ARBA00022989"/>
    </source>
</evidence>
<keyword evidence="3" id="KW-1003">Cell membrane</keyword>
<dbReference type="PANTHER" id="PTHR11388:SF76">
    <property type="entry name" value="SOLUTE CARRIER ORGANIC ANION TRANSPORTER FAMILY MEMBER"/>
    <property type="match status" value="1"/>
</dbReference>
<feature type="compositionally biased region" description="Low complexity" evidence="8">
    <location>
        <begin position="103"/>
        <end position="112"/>
    </location>
</feature>
<feature type="region of interest" description="Disordered" evidence="8">
    <location>
        <begin position="1066"/>
        <end position="1097"/>
    </location>
</feature>
<dbReference type="InterPro" id="IPR036259">
    <property type="entry name" value="MFS_trans_sf"/>
</dbReference>
<evidence type="ECO:0000256" key="6">
    <source>
        <dbReference type="ARBA" id="ARBA00023136"/>
    </source>
</evidence>
<name>A0A423U1G0_PENVA</name>
<dbReference type="Pfam" id="PF03137">
    <property type="entry name" value="OATP"/>
    <property type="match status" value="1"/>
</dbReference>
<evidence type="ECO:0000313" key="12">
    <source>
        <dbReference type="Proteomes" id="UP000283509"/>
    </source>
</evidence>
<comment type="caution">
    <text evidence="11">The sequence shown here is derived from an EMBL/GenBank/DDBJ whole genome shotgun (WGS) entry which is preliminary data.</text>
</comment>
<feature type="compositionally biased region" description="Polar residues" evidence="8">
    <location>
        <begin position="216"/>
        <end position="231"/>
    </location>
</feature>
<keyword evidence="6 9" id="KW-0472">Membrane</keyword>
<evidence type="ECO:0000313" key="11">
    <source>
        <dbReference type="EMBL" id="ROT82535.1"/>
    </source>
</evidence>
<dbReference type="GO" id="GO:0015347">
    <property type="term" value="F:sodium-independent organic anion transmembrane transporter activity"/>
    <property type="evidence" value="ECO:0007669"/>
    <property type="project" value="TreeGrafter"/>
</dbReference>
<keyword evidence="7" id="KW-1015">Disulfide bond</keyword>
<feature type="transmembrane region" description="Helical" evidence="9">
    <location>
        <begin position="621"/>
        <end position="648"/>
    </location>
</feature>
<proteinExistence type="inferred from homology"/>
<feature type="region of interest" description="Disordered" evidence="8">
    <location>
        <begin position="348"/>
        <end position="375"/>
    </location>
</feature>
<feature type="compositionally biased region" description="Basic and acidic residues" evidence="8">
    <location>
        <begin position="172"/>
        <end position="186"/>
    </location>
</feature>
<dbReference type="CDD" id="cd17336">
    <property type="entry name" value="MFS_SLCO_OATP"/>
    <property type="match status" value="1"/>
</dbReference>
<comment type="subcellular location">
    <subcellularLocation>
        <location evidence="1">Cell membrane</location>
        <topology evidence="1">Multi-pass membrane protein</topology>
    </subcellularLocation>
</comment>
<dbReference type="OrthoDB" id="5062115at2759"/>
<evidence type="ECO:0000256" key="3">
    <source>
        <dbReference type="ARBA" id="ARBA00022475"/>
    </source>
</evidence>
<dbReference type="PROSITE" id="PS51465">
    <property type="entry name" value="KAZAL_2"/>
    <property type="match status" value="1"/>
</dbReference>
<reference evidence="11 12" key="2">
    <citation type="submission" date="2019-01" db="EMBL/GenBank/DDBJ databases">
        <title>The decoding of complex shrimp genome reveals the adaptation for benthos swimmer, frequently molting mechanism and breeding impact on genome.</title>
        <authorList>
            <person name="Sun Y."/>
            <person name="Gao Y."/>
            <person name="Yu Y."/>
        </authorList>
    </citation>
    <scope>NUCLEOTIDE SEQUENCE [LARGE SCALE GENOMIC DNA]</scope>
    <source>
        <tissue evidence="11">Muscle</tissue>
    </source>
</reference>
<feature type="transmembrane region" description="Helical" evidence="9">
    <location>
        <begin position="745"/>
        <end position="764"/>
    </location>
</feature>
<dbReference type="EMBL" id="QCYY01000807">
    <property type="protein sequence ID" value="ROT82535.1"/>
    <property type="molecule type" value="Genomic_DNA"/>
</dbReference>
<feature type="compositionally biased region" description="Basic residues" evidence="8">
    <location>
        <begin position="1021"/>
        <end position="1030"/>
    </location>
</feature>
<reference evidence="11 12" key="1">
    <citation type="submission" date="2018-04" db="EMBL/GenBank/DDBJ databases">
        <authorList>
            <person name="Zhang X."/>
            <person name="Yuan J."/>
            <person name="Li F."/>
            <person name="Xiang J."/>
        </authorList>
    </citation>
    <scope>NUCLEOTIDE SEQUENCE [LARGE SCALE GENOMIC DNA]</scope>
    <source>
        <tissue evidence="11">Muscle</tissue>
    </source>
</reference>
<feature type="compositionally biased region" description="Basic and acidic residues" evidence="8">
    <location>
        <begin position="150"/>
        <end position="161"/>
    </location>
</feature>
<dbReference type="Proteomes" id="UP000283509">
    <property type="component" value="Unassembled WGS sequence"/>
</dbReference>
<dbReference type="Gene3D" id="1.20.1250.20">
    <property type="entry name" value="MFS general substrate transporter like domains"/>
    <property type="match status" value="1"/>
</dbReference>
<dbReference type="GO" id="GO:0043252">
    <property type="term" value="P:sodium-independent organic anion transport"/>
    <property type="evidence" value="ECO:0007669"/>
    <property type="project" value="TreeGrafter"/>
</dbReference>
<feature type="domain" description="Kazal-like" evidence="10">
    <location>
        <begin position="849"/>
        <end position="903"/>
    </location>
</feature>
<feature type="transmembrane region" description="Helical" evidence="9">
    <location>
        <begin position="585"/>
        <end position="609"/>
    </location>
</feature>
<evidence type="ECO:0000256" key="8">
    <source>
        <dbReference type="SAM" id="MobiDB-lite"/>
    </source>
</evidence>
<feature type="transmembrane region" description="Helical" evidence="9">
    <location>
        <begin position="668"/>
        <end position="689"/>
    </location>
</feature>
<feature type="transmembrane region" description="Helical" evidence="9">
    <location>
        <begin position="784"/>
        <end position="808"/>
    </location>
</feature>
<gene>
    <name evidence="11" type="ORF">C7M84_024294</name>
</gene>
<feature type="compositionally biased region" description="Polar residues" evidence="8">
    <location>
        <begin position="272"/>
        <end position="286"/>
    </location>
</feature>
<dbReference type="SUPFAM" id="SSF103473">
    <property type="entry name" value="MFS general substrate transporter"/>
    <property type="match status" value="1"/>
</dbReference>
<feature type="compositionally biased region" description="Low complexity" evidence="8">
    <location>
        <begin position="1066"/>
        <end position="1082"/>
    </location>
</feature>
<feature type="compositionally biased region" description="Polar residues" evidence="8">
    <location>
        <begin position="114"/>
        <end position="132"/>
    </location>
</feature>
<organism evidence="11 12">
    <name type="scientific">Penaeus vannamei</name>
    <name type="common">Whiteleg shrimp</name>
    <name type="synonym">Litopenaeus vannamei</name>
    <dbReference type="NCBI Taxonomy" id="6689"/>
    <lineage>
        <taxon>Eukaryota</taxon>
        <taxon>Metazoa</taxon>
        <taxon>Ecdysozoa</taxon>
        <taxon>Arthropoda</taxon>
        <taxon>Crustacea</taxon>
        <taxon>Multicrustacea</taxon>
        <taxon>Malacostraca</taxon>
        <taxon>Eumalacostraca</taxon>
        <taxon>Eucarida</taxon>
        <taxon>Decapoda</taxon>
        <taxon>Dendrobranchiata</taxon>
        <taxon>Penaeoidea</taxon>
        <taxon>Penaeidae</taxon>
        <taxon>Penaeus</taxon>
    </lineage>
</organism>
<evidence type="ECO:0000256" key="4">
    <source>
        <dbReference type="ARBA" id="ARBA00022692"/>
    </source>
</evidence>
<evidence type="ECO:0000256" key="9">
    <source>
        <dbReference type="SAM" id="Phobius"/>
    </source>
</evidence>